<comment type="subcellular location">
    <subcellularLocation>
        <location evidence="1">Endoplasmic reticulum membrane</location>
        <topology evidence="1">Multi-pass membrane protein</topology>
    </subcellularLocation>
</comment>
<accession>A0A1B8GTD8</accession>
<reference evidence="8" key="2">
    <citation type="journal article" date="2018" name="Nat. Commun.">
        <title>Extreme sensitivity to ultraviolet light in the fungal pathogen causing white-nose syndrome of bats.</title>
        <authorList>
            <person name="Palmer J.M."/>
            <person name="Drees K.P."/>
            <person name="Foster J.T."/>
            <person name="Lindner D.L."/>
        </authorList>
    </citation>
    <scope>NUCLEOTIDE SEQUENCE [LARGE SCALE GENOMIC DNA]</scope>
    <source>
        <strain evidence="8">UAMH 10579</strain>
    </source>
</reference>
<dbReference type="GeneID" id="28835728"/>
<dbReference type="Proteomes" id="UP000091956">
    <property type="component" value="Unassembled WGS sequence"/>
</dbReference>
<evidence type="ECO:0000256" key="6">
    <source>
        <dbReference type="SAM" id="Phobius"/>
    </source>
</evidence>
<reference evidence="7 8" key="1">
    <citation type="submission" date="2016-03" db="EMBL/GenBank/DDBJ databases">
        <title>Comparative genomics of Pseudogymnoascus destructans, the fungus causing white-nose syndrome of bats.</title>
        <authorList>
            <person name="Palmer J.M."/>
            <person name="Drees K.P."/>
            <person name="Foster J.T."/>
            <person name="Lindner D.L."/>
        </authorList>
    </citation>
    <scope>NUCLEOTIDE SEQUENCE [LARGE SCALE GENOMIC DNA]</scope>
    <source>
        <strain evidence="7 8">UAMH 10579</strain>
    </source>
</reference>
<keyword evidence="3" id="KW-0256">Endoplasmic reticulum</keyword>
<gene>
    <name evidence="7" type="ORF">VE01_02342</name>
</gene>
<sequence>MPSETSVVSSGFRWLQRKRYQYEVTFSLYMLTPTEKFIFNSCIFIIFSMVLIAGCLYLPQHITFLMNRAWFYYQGDGDSKDALSSSVSETVAMTVGDRLRAIIETARASAATAAQAQKEL</sequence>
<dbReference type="EMBL" id="KV460214">
    <property type="protein sequence ID" value="OBT99099.1"/>
    <property type="molecule type" value="Genomic_DNA"/>
</dbReference>
<proteinExistence type="predicted"/>
<evidence type="ECO:0000256" key="3">
    <source>
        <dbReference type="ARBA" id="ARBA00022824"/>
    </source>
</evidence>
<dbReference type="GO" id="GO:0005789">
    <property type="term" value="C:endoplasmic reticulum membrane"/>
    <property type="evidence" value="ECO:0007669"/>
    <property type="project" value="UniProtKB-SubCell"/>
</dbReference>
<feature type="transmembrane region" description="Helical" evidence="6">
    <location>
        <begin position="37"/>
        <end position="58"/>
    </location>
</feature>
<organism evidence="7 8">
    <name type="scientific">Pseudogymnoascus verrucosus</name>
    <dbReference type="NCBI Taxonomy" id="342668"/>
    <lineage>
        <taxon>Eukaryota</taxon>
        <taxon>Fungi</taxon>
        <taxon>Dikarya</taxon>
        <taxon>Ascomycota</taxon>
        <taxon>Pezizomycotina</taxon>
        <taxon>Leotiomycetes</taxon>
        <taxon>Thelebolales</taxon>
        <taxon>Thelebolaceae</taxon>
        <taxon>Pseudogymnoascus</taxon>
    </lineage>
</organism>
<keyword evidence="2 6" id="KW-0812">Transmembrane</keyword>
<dbReference type="STRING" id="342668.A0A1B8GTD8"/>
<evidence type="ECO:0000256" key="5">
    <source>
        <dbReference type="ARBA" id="ARBA00023136"/>
    </source>
</evidence>
<dbReference type="InterPro" id="IPR024512">
    <property type="entry name" value="Ser_palmitoyltrfase_ssu-like"/>
</dbReference>
<name>A0A1B8GTD8_9PEZI</name>
<keyword evidence="5 6" id="KW-0472">Membrane</keyword>
<protein>
    <submittedName>
        <fullName evidence="7">Uncharacterized protein</fullName>
    </submittedName>
</protein>
<dbReference type="AlphaFoldDB" id="A0A1B8GTD8"/>
<evidence type="ECO:0000256" key="1">
    <source>
        <dbReference type="ARBA" id="ARBA00004477"/>
    </source>
</evidence>
<keyword evidence="4 6" id="KW-1133">Transmembrane helix</keyword>
<evidence type="ECO:0000313" key="8">
    <source>
        <dbReference type="Proteomes" id="UP000091956"/>
    </source>
</evidence>
<evidence type="ECO:0000256" key="4">
    <source>
        <dbReference type="ARBA" id="ARBA00022989"/>
    </source>
</evidence>
<dbReference type="OrthoDB" id="202672at2759"/>
<dbReference type="RefSeq" id="XP_018132832.1">
    <property type="nucleotide sequence ID" value="XM_018271852.2"/>
</dbReference>
<evidence type="ECO:0000313" key="7">
    <source>
        <dbReference type="EMBL" id="OBT99099.1"/>
    </source>
</evidence>
<evidence type="ECO:0000256" key="2">
    <source>
        <dbReference type="ARBA" id="ARBA00022692"/>
    </source>
</evidence>
<keyword evidence="8" id="KW-1185">Reference proteome</keyword>
<dbReference type="Pfam" id="PF11779">
    <property type="entry name" value="SPT_ssu-like"/>
    <property type="match status" value="1"/>
</dbReference>